<proteinExistence type="predicted"/>
<evidence type="ECO:0000313" key="1">
    <source>
        <dbReference type="Proteomes" id="UP000887574"/>
    </source>
</evidence>
<reference evidence="2" key="1">
    <citation type="submission" date="2022-11" db="UniProtKB">
        <authorList>
            <consortium name="WormBaseParasite"/>
        </authorList>
    </citation>
    <scope>IDENTIFICATION</scope>
</reference>
<organism evidence="1 2">
    <name type="scientific">Ditylenchus dipsaci</name>
    <dbReference type="NCBI Taxonomy" id="166011"/>
    <lineage>
        <taxon>Eukaryota</taxon>
        <taxon>Metazoa</taxon>
        <taxon>Ecdysozoa</taxon>
        <taxon>Nematoda</taxon>
        <taxon>Chromadorea</taxon>
        <taxon>Rhabditida</taxon>
        <taxon>Tylenchina</taxon>
        <taxon>Tylenchomorpha</taxon>
        <taxon>Sphaerularioidea</taxon>
        <taxon>Anguinidae</taxon>
        <taxon>Anguininae</taxon>
        <taxon>Ditylenchus</taxon>
    </lineage>
</organism>
<dbReference type="AlphaFoldDB" id="A0A915DMS7"/>
<accession>A0A915DMS7</accession>
<name>A0A915DMS7_9BILA</name>
<dbReference type="WBParaSite" id="jg21111">
    <property type="protein sequence ID" value="jg21111"/>
    <property type="gene ID" value="jg21111"/>
</dbReference>
<keyword evidence="1" id="KW-1185">Reference proteome</keyword>
<protein>
    <submittedName>
        <fullName evidence="2">Uncharacterized protein</fullName>
    </submittedName>
</protein>
<dbReference type="Proteomes" id="UP000887574">
    <property type="component" value="Unplaced"/>
</dbReference>
<evidence type="ECO:0000313" key="2">
    <source>
        <dbReference type="WBParaSite" id="jg21111"/>
    </source>
</evidence>
<sequence>MAQCGTINPFETHHGKICCFDKTIKQFSERSPDFGKIDLVEEDELRKADWIDQAETFHSIFIEILCDIHTFDGSMATAELFSQLLPRIESKNFGIHSNQLDGRWGN</sequence>